<dbReference type="EMBL" id="VOIH02000011">
    <property type="protein sequence ID" value="KAF3434312.1"/>
    <property type="molecule type" value="Genomic_DNA"/>
</dbReference>
<feature type="region of interest" description="Disordered" evidence="1">
    <location>
        <begin position="1"/>
        <end position="20"/>
    </location>
</feature>
<dbReference type="Gene3D" id="3.90.1720.10">
    <property type="entry name" value="endopeptidase domain like (from Nostoc punctiforme)"/>
    <property type="match status" value="1"/>
</dbReference>
<evidence type="ECO:0000313" key="4">
    <source>
        <dbReference type="Proteomes" id="UP000796880"/>
    </source>
</evidence>
<dbReference type="Pfam" id="PF04970">
    <property type="entry name" value="LRAT"/>
    <property type="match status" value="1"/>
</dbReference>
<evidence type="ECO:0000313" key="3">
    <source>
        <dbReference type="EMBL" id="KAF3434312.1"/>
    </source>
</evidence>
<dbReference type="OrthoDB" id="421951at2759"/>
<reference evidence="3" key="1">
    <citation type="submission" date="2020-03" db="EMBL/GenBank/DDBJ databases">
        <title>A high-quality chromosome-level genome assembly of a woody plant with both climbing and erect habits, Rhamnella rubrinervis.</title>
        <authorList>
            <person name="Lu Z."/>
            <person name="Yang Y."/>
            <person name="Zhu X."/>
            <person name="Sun Y."/>
        </authorList>
    </citation>
    <scope>NUCLEOTIDE SEQUENCE</scope>
    <source>
        <strain evidence="3">BYM</strain>
        <tissue evidence="3">Leaf</tissue>
    </source>
</reference>
<proteinExistence type="predicted"/>
<dbReference type="AlphaFoldDB" id="A0A8K0DNB4"/>
<protein>
    <recommendedName>
        <fullName evidence="2">LRAT domain-containing protein</fullName>
    </recommendedName>
</protein>
<feature type="domain" description="LRAT" evidence="2">
    <location>
        <begin position="1"/>
        <end position="108"/>
    </location>
</feature>
<dbReference type="PANTHER" id="PTHR46137:SF3">
    <property type="entry name" value="OS05G0310600 PROTEIN"/>
    <property type="match status" value="1"/>
</dbReference>
<dbReference type="PROSITE" id="PS51934">
    <property type="entry name" value="LRAT"/>
    <property type="match status" value="1"/>
</dbReference>
<dbReference type="Proteomes" id="UP000796880">
    <property type="component" value="Unassembled WGS sequence"/>
</dbReference>
<gene>
    <name evidence="3" type="ORF">FNV43_RR25415</name>
</gene>
<keyword evidence="4" id="KW-1185">Reference proteome</keyword>
<evidence type="ECO:0000256" key="1">
    <source>
        <dbReference type="SAM" id="MobiDB-lite"/>
    </source>
</evidence>
<comment type="caution">
    <text evidence="3">The sequence shown here is derived from an EMBL/GenBank/DDBJ whole genome shotgun (WGS) entry which is preliminary data.</text>
</comment>
<dbReference type="InterPro" id="IPR007053">
    <property type="entry name" value="LRAT_dom"/>
</dbReference>
<organism evidence="3 4">
    <name type="scientific">Rhamnella rubrinervis</name>
    <dbReference type="NCBI Taxonomy" id="2594499"/>
    <lineage>
        <taxon>Eukaryota</taxon>
        <taxon>Viridiplantae</taxon>
        <taxon>Streptophyta</taxon>
        <taxon>Embryophyta</taxon>
        <taxon>Tracheophyta</taxon>
        <taxon>Spermatophyta</taxon>
        <taxon>Magnoliopsida</taxon>
        <taxon>eudicotyledons</taxon>
        <taxon>Gunneridae</taxon>
        <taxon>Pentapetalae</taxon>
        <taxon>rosids</taxon>
        <taxon>fabids</taxon>
        <taxon>Rosales</taxon>
        <taxon>Rhamnaceae</taxon>
        <taxon>rhamnoid group</taxon>
        <taxon>Rhamneae</taxon>
        <taxon>Rhamnella</taxon>
    </lineage>
</organism>
<dbReference type="PANTHER" id="PTHR46137">
    <property type="entry name" value="OS05G0310600 PROTEIN"/>
    <property type="match status" value="1"/>
</dbReference>
<name>A0A8K0DNB4_9ROSA</name>
<evidence type="ECO:0000259" key="2">
    <source>
        <dbReference type="PROSITE" id="PS51934"/>
    </source>
</evidence>
<sequence length="232" mass="26168">MVIHLTRGSGLIDSSTRSQPSHDRVERCDIQEFRCDGQLYRFEYGVNKIVFLIKRPGTCSLASSTPPADVLRRASFLLEHGFGDYNLFDKNCEDFAIYCKTGLIKVDESSSGRSGQIASLLAAFSSVAMTPYHLLPSSFIVVPLVVCGFYSMGRLILDVEAQSGCVVVEVEKLQQLHNAHNEGEYVMEGMERSRLWSLRVKQLLWEIQCLHYMGARILVLEMDIKEYNSSID</sequence>
<accession>A0A8K0DNB4</accession>